<keyword evidence="1" id="KW-0732">Signal</keyword>
<proteinExistence type="predicted"/>
<evidence type="ECO:0000256" key="1">
    <source>
        <dbReference type="SAM" id="SignalP"/>
    </source>
</evidence>
<dbReference type="Proteomes" id="UP001159405">
    <property type="component" value="Unassembled WGS sequence"/>
</dbReference>
<dbReference type="EMBL" id="CALNXK010000010">
    <property type="protein sequence ID" value="CAH3042674.1"/>
    <property type="molecule type" value="Genomic_DNA"/>
</dbReference>
<evidence type="ECO:0000313" key="3">
    <source>
        <dbReference type="Proteomes" id="UP001159405"/>
    </source>
</evidence>
<gene>
    <name evidence="2" type="ORF">PLOB_00001060</name>
</gene>
<feature type="signal peptide" evidence="1">
    <location>
        <begin position="1"/>
        <end position="23"/>
    </location>
</feature>
<sequence>MLVRCLSVVVALGILMLYAEVNAGRVPEVDHSKGVYMHDHPDFPAVQGGPGDPYRTHYLHARFGIGHHRKRRSLRLQEALLKISKISFPRKKTKL</sequence>
<feature type="chain" id="PRO_5047081587" description="Secreted protein" evidence="1">
    <location>
        <begin position="24"/>
        <end position="95"/>
    </location>
</feature>
<reference evidence="2 3" key="1">
    <citation type="submission" date="2022-05" db="EMBL/GenBank/DDBJ databases">
        <authorList>
            <consortium name="Genoscope - CEA"/>
            <person name="William W."/>
        </authorList>
    </citation>
    <scope>NUCLEOTIDE SEQUENCE [LARGE SCALE GENOMIC DNA]</scope>
</reference>
<organism evidence="2 3">
    <name type="scientific">Porites lobata</name>
    <dbReference type="NCBI Taxonomy" id="104759"/>
    <lineage>
        <taxon>Eukaryota</taxon>
        <taxon>Metazoa</taxon>
        <taxon>Cnidaria</taxon>
        <taxon>Anthozoa</taxon>
        <taxon>Hexacorallia</taxon>
        <taxon>Scleractinia</taxon>
        <taxon>Fungiina</taxon>
        <taxon>Poritidae</taxon>
        <taxon>Porites</taxon>
    </lineage>
</organism>
<evidence type="ECO:0000313" key="2">
    <source>
        <dbReference type="EMBL" id="CAH3042674.1"/>
    </source>
</evidence>
<protein>
    <recommendedName>
        <fullName evidence="4">Secreted protein</fullName>
    </recommendedName>
</protein>
<keyword evidence="3" id="KW-1185">Reference proteome</keyword>
<comment type="caution">
    <text evidence="2">The sequence shown here is derived from an EMBL/GenBank/DDBJ whole genome shotgun (WGS) entry which is preliminary data.</text>
</comment>
<accession>A0ABN8N799</accession>
<evidence type="ECO:0008006" key="4">
    <source>
        <dbReference type="Google" id="ProtNLM"/>
    </source>
</evidence>
<name>A0ABN8N799_9CNID</name>